<dbReference type="PROSITE" id="PS51522">
    <property type="entry name" value="ZF_NANOS"/>
    <property type="match status" value="1"/>
</dbReference>
<feature type="compositionally biased region" description="Polar residues" evidence="2">
    <location>
        <begin position="268"/>
        <end position="281"/>
    </location>
</feature>
<proteinExistence type="inferred from homology"/>
<dbReference type="AlphaFoldDB" id="A0AAD4NLA6"/>
<dbReference type="GO" id="GO:0008270">
    <property type="term" value="F:zinc ion binding"/>
    <property type="evidence" value="ECO:0007669"/>
    <property type="project" value="UniProtKB-KW"/>
</dbReference>
<dbReference type="Pfam" id="PF05741">
    <property type="entry name" value="zf-nanos"/>
    <property type="match status" value="1"/>
</dbReference>
<feature type="compositionally biased region" description="Low complexity" evidence="2">
    <location>
        <begin position="287"/>
        <end position="298"/>
    </location>
</feature>
<evidence type="ECO:0000256" key="1">
    <source>
        <dbReference type="PROSITE-ProRule" id="PRU00855"/>
    </source>
</evidence>
<feature type="domain" description="Nanos-type" evidence="3">
    <location>
        <begin position="455"/>
        <end position="512"/>
    </location>
</feature>
<keyword evidence="5" id="KW-1185">Reference proteome</keyword>
<dbReference type="InterPro" id="IPR024161">
    <property type="entry name" value="Znf_nanos-typ"/>
</dbReference>
<keyword evidence="1" id="KW-0810">Translation regulation</keyword>
<evidence type="ECO:0000256" key="2">
    <source>
        <dbReference type="SAM" id="MobiDB-lite"/>
    </source>
</evidence>
<accession>A0AAD4NLA6</accession>
<protein>
    <submittedName>
        <fullName evidence="4">Nanos RNA binding domain-containing protein</fullName>
    </submittedName>
</protein>
<feature type="compositionally biased region" description="Polar residues" evidence="2">
    <location>
        <begin position="363"/>
        <end position="377"/>
    </location>
</feature>
<gene>
    <name evidence="4" type="ORF">DdX_00814</name>
</gene>
<evidence type="ECO:0000313" key="4">
    <source>
        <dbReference type="EMBL" id="KAI1728619.1"/>
    </source>
</evidence>
<feature type="compositionally biased region" description="Polar residues" evidence="2">
    <location>
        <begin position="305"/>
        <end position="335"/>
    </location>
</feature>
<comment type="caution">
    <text evidence="4">The sequence shown here is derived from an EMBL/GenBank/DDBJ whole genome shotgun (WGS) entry which is preliminary data.</text>
</comment>
<sequence>MYNPPQQNYQTPPPGPIPPHVIPLQQMPFHMMNPQQAPQQQGNGNNFNVPTPYATNFNGIHPPPPGMQPQPVAFYNTPPPHMFGQQAQAGHVTFITPPHPIPPTQTIHPRQMVSNQPFYHMQHHNPFTQTAIPSPMHPTQQPPPSTVQVANVRPQQLFSNGPPRQPPPLISQQHQGPPPQFPMPLQFQHTHNQQQLARSMSQQQFPVTMYDSNYQTQQQPMDARSTSSYPACGADYSTLQGSVGGTGLSESDSVPYRDHPPPPISQPMGPTNEPQMLQQQLSEDRQLSQSAQSASTALSEDHTRPTSTNDYMQNSSELPSTNEGNITQQTNVTSKTEPKEVIEAREVHQERFIKDFTAQLNLNGQPSQQAPSSENLPPSQPPAAQETSGTPPKQESVKNQPSRQQAPSLVLDQVENWRAQPSSAKALQKIHEENGQMGYDKGHHVSSRGRDNSKMCYFCKGNSEPASVYTSHSLVDMKNEIACPKLASRRNCSICEGRAHDSTAHVEITCPVFRSDQEFINFATSYGDRRGGGAHQHGNNYGRRSFEPQSRGGHSAQSGGWAKRDGHRQSNKFYAG</sequence>
<keyword evidence="1" id="KW-0862">Zinc</keyword>
<dbReference type="Gene3D" id="4.10.60.30">
    <property type="entry name" value="Nanos, RNA-binding domain"/>
    <property type="match status" value="1"/>
</dbReference>
<reference evidence="4" key="1">
    <citation type="submission" date="2022-01" db="EMBL/GenBank/DDBJ databases">
        <title>Genome Sequence Resource for Two Populations of Ditylenchus destructor, the Migratory Endoparasitic Phytonematode.</title>
        <authorList>
            <person name="Zhang H."/>
            <person name="Lin R."/>
            <person name="Xie B."/>
        </authorList>
    </citation>
    <scope>NUCLEOTIDE SEQUENCE</scope>
    <source>
        <strain evidence="4">BazhouSP</strain>
    </source>
</reference>
<feature type="region of interest" description="Disordered" evidence="2">
    <location>
        <begin position="240"/>
        <end position="340"/>
    </location>
</feature>
<dbReference type="InterPro" id="IPR038129">
    <property type="entry name" value="Nanos_sf"/>
</dbReference>
<organism evidence="4 5">
    <name type="scientific">Ditylenchus destructor</name>
    <dbReference type="NCBI Taxonomy" id="166010"/>
    <lineage>
        <taxon>Eukaryota</taxon>
        <taxon>Metazoa</taxon>
        <taxon>Ecdysozoa</taxon>
        <taxon>Nematoda</taxon>
        <taxon>Chromadorea</taxon>
        <taxon>Rhabditida</taxon>
        <taxon>Tylenchina</taxon>
        <taxon>Tylenchomorpha</taxon>
        <taxon>Sphaerularioidea</taxon>
        <taxon>Anguinidae</taxon>
        <taxon>Anguininae</taxon>
        <taxon>Ditylenchus</taxon>
    </lineage>
</organism>
<dbReference type="GO" id="GO:0003723">
    <property type="term" value="F:RNA binding"/>
    <property type="evidence" value="ECO:0007669"/>
    <property type="project" value="UniProtKB-UniRule"/>
</dbReference>
<dbReference type="Proteomes" id="UP001201812">
    <property type="component" value="Unassembled WGS sequence"/>
</dbReference>
<evidence type="ECO:0000313" key="5">
    <source>
        <dbReference type="Proteomes" id="UP001201812"/>
    </source>
</evidence>
<feature type="region of interest" description="Disordered" evidence="2">
    <location>
        <begin position="156"/>
        <end position="180"/>
    </location>
</feature>
<keyword evidence="1" id="KW-0863">Zinc-finger</keyword>
<dbReference type="GO" id="GO:0006417">
    <property type="term" value="P:regulation of translation"/>
    <property type="evidence" value="ECO:0007669"/>
    <property type="project" value="UniProtKB-UniRule"/>
</dbReference>
<comment type="similarity">
    <text evidence="1">Belongs to the nanos family.</text>
</comment>
<feature type="region of interest" description="Disordered" evidence="2">
    <location>
        <begin position="527"/>
        <end position="576"/>
    </location>
</feature>
<keyword evidence="1" id="KW-0479">Metal-binding</keyword>
<name>A0AAD4NLA6_9BILA</name>
<dbReference type="EMBL" id="JAKKPZ010000001">
    <property type="protein sequence ID" value="KAI1728619.1"/>
    <property type="molecule type" value="Genomic_DNA"/>
</dbReference>
<evidence type="ECO:0000259" key="3">
    <source>
        <dbReference type="PROSITE" id="PS51522"/>
    </source>
</evidence>
<keyword evidence="1" id="KW-0694">RNA-binding</keyword>
<feature type="region of interest" description="Disordered" evidence="2">
    <location>
        <begin position="363"/>
        <end position="406"/>
    </location>
</feature>
<feature type="compositionally biased region" description="Polar residues" evidence="2">
    <location>
        <begin position="385"/>
        <end position="406"/>
    </location>
</feature>